<keyword evidence="10" id="KW-0067">ATP-binding</keyword>
<dbReference type="InterPro" id="IPR003660">
    <property type="entry name" value="HAMP_dom"/>
</dbReference>
<evidence type="ECO:0000256" key="14">
    <source>
        <dbReference type="SAM" id="Coils"/>
    </source>
</evidence>
<keyword evidence="5" id="KW-0597">Phosphoprotein</keyword>
<evidence type="ECO:0000256" key="6">
    <source>
        <dbReference type="ARBA" id="ARBA00022679"/>
    </source>
</evidence>
<protein>
    <recommendedName>
        <fullName evidence="3">histidine kinase</fullName>
        <ecNumber evidence="3">2.7.13.3</ecNumber>
    </recommendedName>
</protein>
<feature type="transmembrane region" description="Helical" evidence="15">
    <location>
        <begin position="169"/>
        <end position="192"/>
    </location>
</feature>
<keyword evidence="7 15" id="KW-0812">Transmembrane</keyword>
<gene>
    <name evidence="18" type="ORF">SAMN05444392_1107</name>
</gene>
<evidence type="ECO:0000256" key="13">
    <source>
        <dbReference type="ARBA" id="ARBA00023136"/>
    </source>
</evidence>
<dbReference type="Gene3D" id="6.10.340.10">
    <property type="match status" value="1"/>
</dbReference>
<dbReference type="InterPro" id="IPR003661">
    <property type="entry name" value="HisK_dim/P_dom"/>
</dbReference>
<dbReference type="SMART" id="SM00388">
    <property type="entry name" value="HisKA"/>
    <property type="match status" value="1"/>
</dbReference>
<dbReference type="SMART" id="SM00387">
    <property type="entry name" value="HATPase_c"/>
    <property type="match status" value="1"/>
</dbReference>
<evidence type="ECO:0000256" key="8">
    <source>
        <dbReference type="ARBA" id="ARBA00022741"/>
    </source>
</evidence>
<dbReference type="SUPFAM" id="SSF158472">
    <property type="entry name" value="HAMP domain-like"/>
    <property type="match status" value="1"/>
</dbReference>
<proteinExistence type="predicted"/>
<dbReference type="PANTHER" id="PTHR45528">
    <property type="entry name" value="SENSOR HISTIDINE KINASE CPXA"/>
    <property type="match status" value="1"/>
</dbReference>
<keyword evidence="4" id="KW-1003">Cell membrane</keyword>
<accession>A0A1M4ZMP4</accession>
<evidence type="ECO:0000259" key="16">
    <source>
        <dbReference type="PROSITE" id="PS50109"/>
    </source>
</evidence>
<evidence type="ECO:0000256" key="3">
    <source>
        <dbReference type="ARBA" id="ARBA00012438"/>
    </source>
</evidence>
<organism evidence="18 19">
    <name type="scientific">Seinonella peptonophila</name>
    <dbReference type="NCBI Taxonomy" id="112248"/>
    <lineage>
        <taxon>Bacteria</taxon>
        <taxon>Bacillati</taxon>
        <taxon>Bacillota</taxon>
        <taxon>Bacilli</taxon>
        <taxon>Bacillales</taxon>
        <taxon>Thermoactinomycetaceae</taxon>
        <taxon>Seinonella</taxon>
    </lineage>
</organism>
<dbReference type="OrthoDB" id="335833at2"/>
<dbReference type="STRING" id="112248.SAMN05444392_1107"/>
<keyword evidence="14" id="KW-0175">Coiled coil</keyword>
<feature type="domain" description="HAMP" evidence="17">
    <location>
        <begin position="194"/>
        <end position="246"/>
    </location>
</feature>
<evidence type="ECO:0000256" key="9">
    <source>
        <dbReference type="ARBA" id="ARBA00022777"/>
    </source>
</evidence>
<dbReference type="SMART" id="SM00304">
    <property type="entry name" value="HAMP"/>
    <property type="match status" value="1"/>
</dbReference>
<dbReference type="Proteomes" id="UP000184476">
    <property type="component" value="Unassembled WGS sequence"/>
</dbReference>
<comment type="catalytic activity">
    <reaction evidence="1">
        <text>ATP + protein L-histidine = ADP + protein N-phospho-L-histidine.</text>
        <dbReference type="EC" id="2.7.13.3"/>
    </reaction>
</comment>
<dbReference type="InterPro" id="IPR036890">
    <property type="entry name" value="HATPase_C_sf"/>
</dbReference>
<dbReference type="GO" id="GO:0000155">
    <property type="term" value="F:phosphorelay sensor kinase activity"/>
    <property type="evidence" value="ECO:0007669"/>
    <property type="project" value="InterPro"/>
</dbReference>
<dbReference type="Gene3D" id="3.30.565.10">
    <property type="entry name" value="Histidine kinase-like ATPase, C-terminal domain"/>
    <property type="match status" value="1"/>
</dbReference>
<dbReference type="Pfam" id="PF02518">
    <property type="entry name" value="HATPase_c"/>
    <property type="match status" value="1"/>
</dbReference>
<dbReference type="PROSITE" id="PS50885">
    <property type="entry name" value="HAMP"/>
    <property type="match status" value="1"/>
</dbReference>
<dbReference type="GO" id="GO:0005524">
    <property type="term" value="F:ATP binding"/>
    <property type="evidence" value="ECO:0007669"/>
    <property type="project" value="UniProtKB-KW"/>
</dbReference>
<dbReference type="Pfam" id="PF00512">
    <property type="entry name" value="HisKA"/>
    <property type="match status" value="1"/>
</dbReference>
<evidence type="ECO:0000256" key="2">
    <source>
        <dbReference type="ARBA" id="ARBA00004651"/>
    </source>
</evidence>
<evidence type="ECO:0000256" key="1">
    <source>
        <dbReference type="ARBA" id="ARBA00000085"/>
    </source>
</evidence>
<dbReference type="EMBL" id="FQVL01000010">
    <property type="protein sequence ID" value="SHF19264.1"/>
    <property type="molecule type" value="Genomic_DNA"/>
</dbReference>
<evidence type="ECO:0000313" key="19">
    <source>
        <dbReference type="Proteomes" id="UP000184476"/>
    </source>
</evidence>
<keyword evidence="19" id="KW-1185">Reference proteome</keyword>
<feature type="transmembrane region" description="Helical" evidence="15">
    <location>
        <begin position="12"/>
        <end position="37"/>
    </location>
</feature>
<dbReference type="InterPro" id="IPR005467">
    <property type="entry name" value="His_kinase_dom"/>
</dbReference>
<keyword evidence="8" id="KW-0547">Nucleotide-binding</keyword>
<dbReference type="GO" id="GO:0005886">
    <property type="term" value="C:plasma membrane"/>
    <property type="evidence" value="ECO:0007669"/>
    <property type="project" value="UniProtKB-SubCell"/>
</dbReference>
<dbReference type="FunFam" id="3.30.565.10:FF:000006">
    <property type="entry name" value="Sensor histidine kinase WalK"/>
    <property type="match status" value="1"/>
</dbReference>
<dbReference type="PROSITE" id="PS50109">
    <property type="entry name" value="HIS_KIN"/>
    <property type="match status" value="1"/>
</dbReference>
<evidence type="ECO:0000256" key="11">
    <source>
        <dbReference type="ARBA" id="ARBA00022989"/>
    </source>
</evidence>
<dbReference type="Gene3D" id="1.10.287.130">
    <property type="match status" value="1"/>
</dbReference>
<keyword evidence="13 15" id="KW-0472">Membrane</keyword>
<evidence type="ECO:0000256" key="12">
    <source>
        <dbReference type="ARBA" id="ARBA00023012"/>
    </source>
</evidence>
<comment type="subcellular location">
    <subcellularLocation>
        <location evidence="2">Cell membrane</location>
        <topology evidence="2">Multi-pass membrane protein</topology>
    </subcellularLocation>
</comment>
<evidence type="ECO:0000256" key="15">
    <source>
        <dbReference type="SAM" id="Phobius"/>
    </source>
</evidence>
<reference evidence="18 19" key="1">
    <citation type="submission" date="2016-11" db="EMBL/GenBank/DDBJ databases">
        <authorList>
            <person name="Jaros S."/>
            <person name="Januszkiewicz K."/>
            <person name="Wedrychowicz H."/>
        </authorList>
    </citation>
    <scope>NUCLEOTIDE SEQUENCE [LARGE SCALE GENOMIC DNA]</scope>
    <source>
        <strain evidence="18 19">DSM 44666</strain>
    </source>
</reference>
<dbReference type="EC" id="2.7.13.3" evidence="3"/>
<dbReference type="RefSeq" id="WP_073155841.1">
    <property type="nucleotide sequence ID" value="NZ_FQVL01000010.1"/>
</dbReference>
<feature type="domain" description="Histidine kinase" evidence="16">
    <location>
        <begin position="261"/>
        <end position="480"/>
    </location>
</feature>
<dbReference type="InterPro" id="IPR003594">
    <property type="entry name" value="HATPase_dom"/>
</dbReference>
<keyword evidence="9 18" id="KW-0418">Kinase</keyword>
<name>A0A1M4ZMP4_9BACL</name>
<keyword evidence="12" id="KW-0902">Two-component regulatory system</keyword>
<dbReference type="PANTHER" id="PTHR45528:SF1">
    <property type="entry name" value="SENSOR HISTIDINE KINASE CPXA"/>
    <property type="match status" value="1"/>
</dbReference>
<evidence type="ECO:0000256" key="5">
    <source>
        <dbReference type="ARBA" id="ARBA00022553"/>
    </source>
</evidence>
<dbReference type="InterPro" id="IPR036097">
    <property type="entry name" value="HisK_dim/P_sf"/>
</dbReference>
<dbReference type="PRINTS" id="PR00344">
    <property type="entry name" value="BCTRLSENSOR"/>
</dbReference>
<dbReference type="Pfam" id="PF00672">
    <property type="entry name" value="HAMP"/>
    <property type="match status" value="1"/>
</dbReference>
<dbReference type="CDD" id="cd00082">
    <property type="entry name" value="HisKA"/>
    <property type="match status" value="1"/>
</dbReference>
<evidence type="ECO:0000313" key="18">
    <source>
        <dbReference type="EMBL" id="SHF19264.1"/>
    </source>
</evidence>
<evidence type="ECO:0000256" key="7">
    <source>
        <dbReference type="ARBA" id="ARBA00022692"/>
    </source>
</evidence>
<keyword evidence="11 15" id="KW-1133">Transmembrane helix</keyword>
<dbReference type="InterPro" id="IPR004358">
    <property type="entry name" value="Sig_transdc_His_kin-like_C"/>
</dbReference>
<dbReference type="CDD" id="cd00075">
    <property type="entry name" value="HATPase"/>
    <property type="match status" value="1"/>
</dbReference>
<dbReference type="SUPFAM" id="SSF55874">
    <property type="entry name" value="ATPase domain of HSP90 chaperone/DNA topoisomerase II/histidine kinase"/>
    <property type="match status" value="1"/>
</dbReference>
<dbReference type="AlphaFoldDB" id="A0A1M4ZMP4"/>
<dbReference type="CDD" id="cd06225">
    <property type="entry name" value="HAMP"/>
    <property type="match status" value="1"/>
</dbReference>
<evidence type="ECO:0000256" key="10">
    <source>
        <dbReference type="ARBA" id="ARBA00022840"/>
    </source>
</evidence>
<evidence type="ECO:0000259" key="17">
    <source>
        <dbReference type="PROSITE" id="PS50885"/>
    </source>
</evidence>
<evidence type="ECO:0000256" key="4">
    <source>
        <dbReference type="ARBA" id="ARBA00022475"/>
    </source>
</evidence>
<dbReference type="SUPFAM" id="SSF47384">
    <property type="entry name" value="Homodimeric domain of signal transducing histidine kinase"/>
    <property type="match status" value="1"/>
</dbReference>
<sequence>MSIRLRLILSYLAMLVIPIILFIISMSLMVGIFMGGYQEFRKQMDWPNKNAHRVPINMEWKNETIIEVKTLATYMPQKFNDKHFLNQLEQRLQVQHLGIMILKDQRIQHISSSLKNAKLIKALKNQGNIMSGIIKLQKLNYSYQQIVTGNLHLFIVKDQNVFSRFVDNFFWYIPLSLLMALALTNGLLTYFVSRSIIRPLDTLKKATEEIIKGNLDFKIKPLRNDELGKLSQAFEEMRKRLKELIEIQQHYEENRKELVSNISHDLMTPLTAIKGYVEGIRDGVADSPEKLEKYLAIIEQKANDMNELIDELFLFSKLDLKRVPFNLEKLSLNLYLKRCVEELQYDYHGRSLEIVFQPFDESVFVNVDREKLKRVMMNIVGNSLKYMDKEMATIEIFTQLTEDWITICIRDNGPGISSEALPHIFDRFYRADSSRSATQGGSGLGLAIAKQLVEGHGGEIWAESGLKNGTQICLKLPRIQEV</sequence>
<feature type="coiled-coil region" evidence="14">
    <location>
        <begin position="227"/>
        <end position="261"/>
    </location>
</feature>
<dbReference type="FunFam" id="1.10.287.130:FF:000001">
    <property type="entry name" value="Two-component sensor histidine kinase"/>
    <property type="match status" value="1"/>
</dbReference>
<keyword evidence="6" id="KW-0808">Transferase</keyword>
<dbReference type="InterPro" id="IPR050398">
    <property type="entry name" value="HssS/ArlS-like"/>
</dbReference>